<comment type="subcellular location">
    <subcellularLocation>
        <location evidence="1 6">Membrane</location>
        <topology evidence="1 6">Multi-pass membrane protein</topology>
    </subcellularLocation>
</comment>
<comment type="caution">
    <text evidence="6">Lacks conserved residue(s) required for the propagation of feature annotation.</text>
</comment>
<accession>A0AAV2SPB4</accession>
<reference evidence="8 9" key="1">
    <citation type="submission" date="2024-05" db="EMBL/GenBank/DDBJ databases">
        <authorList>
            <person name="Wallberg A."/>
        </authorList>
    </citation>
    <scope>NUCLEOTIDE SEQUENCE [LARGE SCALE GENOMIC DNA]</scope>
</reference>
<dbReference type="PANTHER" id="PTHR12308">
    <property type="entry name" value="ANOCTAMIN"/>
    <property type="match status" value="1"/>
</dbReference>
<feature type="transmembrane region" description="Helical" evidence="6">
    <location>
        <begin position="56"/>
        <end position="78"/>
    </location>
</feature>
<name>A0AAV2SPB4_MEGNR</name>
<evidence type="ECO:0000256" key="6">
    <source>
        <dbReference type="RuleBase" id="RU280814"/>
    </source>
</evidence>
<dbReference type="Proteomes" id="UP001497623">
    <property type="component" value="Unassembled WGS sequence"/>
</dbReference>
<feature type="non-terminal residue" evidence="8">
    <location>
        <position position="154"/>
    </location>
</feature>
<organism evidence="8 9">
    <name type="scientific">Meganyctiphanes norvegica</name>
    <name type="common">Northern krill</name>
    <name type="synonym">Thysanopoda norvegica</name>
    <dbReference type="NCBI Taxonomy" id="48144"/>
    <lineage>
        <taxon>Eukaryota</taxon>
        <taxon>Metazoa</taxon>
        <taxon>Ecdysozoa</taxon>
        <taxon>Arthropoda</taxon>
        <taxon>Crustacea</taxon>
        <taxon>Multicrustacea</taxon>
        <taxon>Malacostraca</taxon>
        <taxon>Eumalacostraca</taxon>
        <taxon>Eucarida</taxon>
        <taxon>Euphausiacea</taxon>
        <taxon>Euphausiidae</taxon>
        <taxon>Meganyctiphanes</taxon>
    </lineage>
</organism>
<dbReference type="InterPro" id="IPR007632">
    <property type="entry name" value="Anoctamin"/>
</dbReference>
<evidence type="ECO:0000256" key="4">
    <source>
        <dbReference type="ARBA" id="ARBA00022989"/>
    </source>
</evidence>
<proteinExistence type="inferred from homology"/>
<evidence type="ECO:0000259" key="7">
    <source>
        <dbReference type="Pfam" id="PF04547"/>
    </source>
</evidence>
<gene>
    <name evidence="8" type="ORF">MNOR_LOCUS39098</name>
</gene>
<keyword evidence="4 6" id="KW-1133">Transmembrane helix</keyword>
<feature type="non-terminal residue" evidence="8">
    <location>
        <position position="1"/>
    </location>
</feature>
<keyword evidence="3 6" id="KW-0812">Transmembrane</keyword>
<keyword evidence="5 6" id="KW-0472">Membrane</keyword>
<feature type="transmembrane region" description="Helical" evidence="6">
    <location>
        <begin position="84"/>
        <end position="102"/>
    </location>
</feature>
<dbReference type="EMBL" id="CAXKWB010096877">
    <property type="protein sequence ID" value="CAL4221100.1"/>
    <property type="molecule type" value="Genomic_DNA"/>
</dbReference>
<evidence type="ECO:0000256" key="2">
    <source>
        <dbReference type="ARBA" id="ARBA00009671"/>
    </source>
</evidence>
<evidence type="ECO:0000256" key="1">
    <source>
        <dbReference type="ARBA" id="ARBA00004141"/>
    </source>
</evidence>
<evidence type="ECO:0000313" key="9">
    <source>
        <dbReference type="Proteomes" id="UP001497623"/>
    </source>
</evidence>
<evidence type="ECO:0000313" key="8">
    <source>
        <dbReference type="EMBL" id="CAL4221100.1"/>
    </source>
</evidence>
<feature type="domain" description="Anoctamin transmembrane" evidence="7">
    <location>
        <begin position="41"/>
        <end position="153"/>
    </location>
</feature>
<sequence>LEEEELISDVFPLHNSKELKRVKNKWYWDFSIFTLGVPEEVQAYFGGAVAMYFKFIGFYTMMLIIPTIFGILTVVYSFETPMKITFFAVFNLVWATFFLEFWKRKCSVLSFKWGTLTCSIDHEVQPHYCGKGRHNIIINRYTQDYPLWKVRLKV</sequence>
<dbReference type="GO" id="GO:0005886">
    <property type="term" value="C:plasma membrane"/>
    <property type="evidence" value="ECO:0007669"/>
    <property type="project" value="TreeGrafter"/>
</dbReference>
<dbReference type="GO" id="GO:0005254">
    <property type="term" value="F:chloride channel activity"/>
    <property type="evidence" value="ECO:0007669"/>
    <property type="project" value="TreeGrafter"/>
</dbReference>
<evidence type="ECO:0000256" key="5">
    <source>
        <dbReference type="ARBA" id="ARBA00023136"/>
    </source>
</evidence>
<dbReference type="InterPro" id="IPR049452">
    <property type="entry name" value="Anoctamin_TM"/>
</dbReference>
<comment type="caution">
    <text evidence="8">The sequence shown here is derived from an EMBL/GenBank/DDBJ whole genome shotgun (WGS) entry which is preliminary data.</text>
</comment>
<dbReference type="AlphaFoldDB" id="A0AAV2SPB4"/>
<comment type="similarity">
    <text evidence="2 6">Belongs to the anoctamin family.</text>
</comment>
<protein>
    <recommendedName>
        <fullName evidence="6">Anoctamin</fullName>
    </recommendedName>
</protein>
<dbReference type="PANTHER" id="PTHR12308:SF51">
    <property type="entry name" value="ANOCTAMIN-8"/>
    <property type="match status" value="1"/>
</dbReference>
<keyword evidence="9" id="KW-1185">Reference proteome</keyword>
<dbReference type="Pfam" id="PF04547">
    <property type="entry name" value="Anoctamin"/>
    <property type="match status" value="1"/>
</dbReference>
<evidence type="ECO:0000256" key="3">
    <source>
        <dbReference type="ARBA" id="ARBA00022692"/>
    </source>
</evidence>